<sequence length="774" mass="87300">MVKGVKKIQYTGGKIYPNKSVLNKSLVIPPNEDVFFNVKEWEKDTTEADKKKHLTWIWQEGNNSRKIIGQLSIATPIGFKFKLPKKLCGSYTYYIEASWSGKRDFKNITGLYVKGSCPSKVMSTKWCTILDGKDERSKLFNYGEKIFLSVSTEGLNGNLLTVEIYRIVKGDLSGSKKDDQIKIIPNVAVIDGEINVEIEGTALWPGKINKINILEQFYVKIKDAFGNYIIDDNNDICHARFLKIKKEIVTQATKKPDNKTAAKVGETDKKHENYGLCSFEKINIVHSKNGEGKITAINCEAFNKGKINNKLKRRNGAPIFEIVASSSETKILVDVFNFKNKCFRNENKHKKNIIVKSSEFEGNGQIKKESSSIEIPVHSTLSYLNPAPMQYFWPSKGNVARYNFYANTCSYFNNANDSAFSIIVYPDIKWVLKFEYNSKNPIKYRDTWVKMRQSRINDAYNNAQAGDLDGYDGNLETEFKVALGAEFDDSKQKFDFSKELKYKIERLIKIFLGIKKGINYLIGDTEDGGLVKKLPNSVKEQMNRTASKLGRLPMNFTIMSPGLSAEFSWYLASRDEPFYEVVTMIEGEANFGPLIGGKGTLDLIAVAEYIPYIGQVVKAVDLSLNALGFNTVFALSAVGEVSLKAKLNTYYSELTKLHIQDKSKYLVELAGKFGLEVELSVKGKWEFKTFVIVGDEHELIAEGSAKATSYIKPSVGIEADEKGIFIRAKADFDGLKIVLEIKGGFDKVSRSRVVNIVIVEEKKDIINMKKYFND</sequence>
<dbReference type="Proteomes" id="UP001500141">
    <property type="component" value="Unassembled WGS sequence"/>
</dbReference>
<comment type="caution">
    <text evidence="1">The sequence shown here is derived from an EMBL/GenBank/DDBJ whole genome shotgun (WGS) entry which is preliminary data.</text>
</comment>
<gene>
    <name evidence="1" type="ORF">GCM10023230_03070</name>
</gene>
<dbReference type="RefSeq" id="WP_264542781.1">
    <property type="nucleotide sequence ID" value="NZ_BAABIP010000005.1"/>
</dbReference>
<accession>A0ABP8ZJG5</accession>
<evidence type="ECO:0000313" key="2">
    <source>
        <dbReference type="Proteomes" id="UP001500141"/>
    </source>
</evidence>
<reference evidence="2" key="1">
    <citation type="journal article" date="2019" name="Int. J. Syst. Evol. Microbiol.">
        <title>The Global Catalogue of Microorganisms (GCM) 10K type strain sequencing project: providing services to taxonomists for standard genome sequencing and annotation.</title>
        <authorList>
            <consortium name="The Broad Institute Genomics Platform"/>
            <consortium name="The Broad Institute Genome Sequencing Center for Infectious Disease"/>
            <person name="Wu L."/>
            <person name="Ma J."/>
        </authorList>
    </citation>
    <scope>NUCLEOTIDE SEQUENCE [LARGE SCALE GENOMIC DNA]</scope>
    <source>
        <strain evidence="2">JCM 18198</strain>
    </source>
</reference>
<protein>
    <submittedName>
        <fullName evidence="1">Uncharacterized protein</fullName>
    </submittedName>
</protein>
<name>A0ABP8ZJG5_9FLAO</name>
<proteinExistence type="predicted"/>
<keyword evidence="2" id="KW-1185">Reference proteome</keyword>
<dbReference type="EMBL" id="BAABIP010000005">
    <property type="protein sequence ID" value="GAA4758406.1"/>
    <property type="molecule type" value="Genomic_DNA"/>
</dbReference>
<organism evidence="1 2">
    <name type="scientific">Flavobacterium hankyongi</name>
    <dbReference type="NCBI Taxonomy" id="1176532"/>
    <lineage>
        <taxon>Bacteria</taxon>
        <taxon>Pseudomonadati</taxon>
        <taxon>Bacteroidota</taxon>
        <taxon>Flavobacteriia</taxon>
        <taxon>Flavobacteriales</taxon>
        <taxon>Flavobacteriaceae</taxon>
        <taxon>Flavobacterium</taxon>
    </lineage>
</organism>
<evidence type="ECO:0000313" key="1">
    <source>
        <dbReference type="EMBL" id="GAA4758406.1"/>
    </source>
</evidence>